<keyword evidence="10" id="KW-1185">Reference proteome</keyword>
<keyword evidence="5" id="KW-0131">Cell cycle</keyword>
<evidence type="ECO:0000256" key="2">
    <source>
        <dbReference type="ARBA" id="ARBA00023015"/>
    </source>
</evidence>
<feature type="compositionally biased region" description="Polar residues" evidence="7">
    <location>
        <begin position="582"/>
        <end position="596"/>
    </location>
</feature>
<proteinExistence type="inferred from homology"/>
<dbReference type="GO" id="GO:0090575">
    <property type="term" value="C:RNA polymerase II transcription regulator complex"/>
    <property type="evidence" value="ECO:0007669"/>
    <property type="project" value="TreeGrafter"/>
</dbReference>
<dbReference type="GO" id="GO:0000978">
    <property type="term" value="F:RNA polymerase II cis-regulatory region sequence-specific DNA binding"/>
    <property type="evidence" value="ECO:0007669"/>
    <property type="project" value="InterPro"/>
</dbReference>
<feature type="compositionally biased region" description="Basic residues" evidence="7">
    <location>
        <begin position="121"/>
        <end position="134"/>
    </location>
</feature>
<dbReference type="SMART" id="SM01372">
    <property type="entry name" value="E2F_TDP"/>
    <property type="match status" value="1"/>
</dbReference>
<feature type="compositionally biased region" description="Basic and acidic residues" evidence="7">
    <location>
        <begin position="173"/>
        <end position="188"/>
    </location>
</feature>
<organism evidence="9">
    <name type="scientific">Salvia splendens</name>
    <name type="common">Scarlet sage</name>
    <dbReference type="NCBI Taxonomy" id="180675"/>
    <lineage>
        <taxon>Eukaryota</taxon>
        <taxon>Viridiplantae</taxon>
        <taxon>Streptophyta</taxon>
        <taxon>Embryophyta</taxon>
        <taxon>Tracheophyta</taxon>
        <taxon>Spermatophyta</taxon>
        <taxon>Magnoliopsida</taxon>
        <taxon>eudicotyledons</taxon>
        <taxon>Gunneridae</taxon>
        <taxon>Pentapetalae</taxon>
        <taxon>asterids</taxon>
        <taxon>lamiids</taxon>
        <taxon>Lamiales</taxon>
        <taxon>Lamiaceae</taxon>
        <taxon>Nepetoideae</taxon>
        <taxon>Mentheae</taxon>
        <taxon>Salviinae</taxon>
        <taxon>Salvia</taxon>
        <taxon>Salvia subgen. Calosphace</taxon>
        <taxon>core Calosphace</taxon>
    </lineage>
</organism>
<dbReference type="GO" id="GO:0046983">
    <property type="term" value="F:protein dimerization activity"/>
    <property type="evidence" value="ECO:0007669"/>
    <property type="project" value="InterPro"/>
</dbReference>
<dbReference type="Pfam" id="PF16421">
    <property type="entry name" value="E2F_CC-MB"/>
    <property type="match status" value="1"/>
</dbReference>
<keyword evidence="3 6" id="KW-0238">DNA-binding</keyword>
<keyword evidence="2 6" id="KW-0805">Transcription regulation</keyword>
<feature type="domain" description="E2F/DP family winged-helix DNA-binding" evidence="8">
    <location>
        <begin position="277"/>
        <end position="342"/>
    </location>
</feature>
<feature type="region of interest" description="Disordered" evidence="7">
    <location>
        <begin position="111"/>
        <end position="267"/>
    </location>
</feature>
<dbReference type="InterPro" id="IPR037241">
    <property type="entry name" value="E2F-DP_heterodim"/>
</dbReference>
<dbReference type="CDD" id="cd14660">
    <property type="entry name" value="E2F_DD"/>
    <property type="match status" value="1"/>
</dbReference>
<dbReference type="SUPFAM" id="SSF46785">
    <property type="entry name" value="Winged helix' DNA-binding domain"/>
    <property type="match status" value="1"/>
</dbReference>
<sequence>MNLSDGYLVILKIDLHAISEEEKRTGLPGDGGLDPAEWLSDGPEFERADARGRQERSEDHVISRRDADNVIDISVNILHEPAAGPSRAHHHHSRLLAALGRPGARMVARDLGAAEMPQQLRQRRRRMGQQRRRSKERDRIMHRQTPPPPSSRKQLPFTSMKPPFGGGAGAEGGDYHHFATGDAQRPDQEFSESVVVKKRPPLKRKTGVAEPEAERADHNAGAGNVTNLKGPFQTPPSTKPGKQRVSRAKANKAASQIPMPNVGSPSGNNLTPVGSCRFDSSLGLLTKKFINLIKHAENGVLDLNNAAETLEVQKRRIYDITNVLEGIGLIEKNLKNRIQWKGLDVARPGEADESAPALQEELENLNIEECRLDDRIREMQEKLRGLSEDEGNERWLFVTEDDIKSLPCFQNETLIAIKAPHGTTLEVPDPDEAVDYPQRRYRIVLRSTMGPIDVYLVSQFEEKFEEINAVEEQPSIPAVQGVEANNYACVPSPKPEIGGSETAIQGVEPQISSDASTSHDFVRGILKIVPEVDSGADYWLSSDADISYTDMWSIDSVIDWESLDVPDYATAGITTPPRAQASARNTIAASPMQATPPSALPPPDQVPPETTKPPSTRI</sequence>
<keyword evidence="6" id="KW-0539">Nucleus</keyword>
<dbReference type="SUPFAM" id="SSF144074">
    <property type="entry name" value="E2F-DP heterodimerization region"/>
    <property type="match status" value="1"/>
</dbReference>
<evidence type="ECO:0000256" key="1">
    <source>
        <dbReference type="ARBA" id="ARBA00010940"/>
    </source>
</evidence>
<dbReference type="FunFam" id="1.10.10.10:FF:000008">
    <property type="entry name" value="E2F transcription factor 1"/>
    <property type="match status" value="1"/>
</dbReference>
<evidence type="ECO:0000256" key="4">
    <source>
        <dbReference type="ARBA" id="ARBA00023163"/>
    </source>
</evidence>
<dbReference type="InterPro" id="IPR036390">
    <property type="entry name" value="WH_DNA-bd_sf"/>
</dbReference>
<reference evidence="9" key="1">
    <citation type="submission" date="2018-01" db="EMBL/GenBank/DDBJ databases">
        <authorList>
            <person name="Mao J.F."/>
        </authorList>
    </citation>
    <scope>NUCLEOTIDE SEQUENCE</scope>
    <source>
        <strain evidence="9">Huo1</strain>
        <tissue evidence="9">Leaf</tissue>
    </source>
</reference>
<dbReference type="PANTHER" id="PTHR12081">
    <property type="entry name" value="TRANSCRIPTION FACTOR E2F"/>
    <property type="match status" value="1"/>
</dbReference>
<dbReference type="AlphaFoldDB" id="A0A8X8YJ99"/>
<dbReference type="InterPro" id="IPR003316">
    <property type="entry name" value="E2F_WHTH_DNA-bd_dom"/>
</dbReference>
<evidence type="ECO:0000313" key="9">
    <source>
        <dbReference type="EMBL" id="KAG6432760.1"/>
    </source>
</evidence>
<dbReference type="InterPro" id="IPR032198">
    <property type="entry name" value="E2F_CC-MB"/>
</dbReference>
<gene>
    <name evidence="9" type="ORF">SASPL_104347</name>
</gene>
<evidence type="ECO:0000256" key="6">
    <source>
        <dbReference type="RuleBase" id="RU003796"/>
    </source>
</evidence>
<keyword evidence="4 6" id="KW-0804">Transcription</keyword>
<reference evidence="9" key="2">
    <citation type="submission" date="2020-08" db="EMBL/GenBank/DDBJ databases">
        <title>Plant Genome Project.</title>
        <authorList>
            <person name="Zhang R.-G."/>
        </authorList>
    </citation>
    <scope>NUCLEOTIDE SEQUENCE</scope>
    <source>
        <strain evidence="9">Huo1</strain>
        <tissue evidence="9">Leaf</tissue>
    </source>
</reference>
<evidence type="ECO:0000256" key="5">
    <source>
        <dbReference type="ARBA" id="ARBA00023306"/>
    </source>
</evidence>
<protein>
    <recommendedName>
        <fullName evidence="8">E2F/DP family winged-helix DNA-binding domain-containing protein</fullName>
    </recommendedName>
</protein>
<dbReference type="Pfam" id="PF02319">
    <property type="entry name" value="WHD_E2F_TDP"/>
    <property type="match status" value="1"/>
</dbReference>
<comment type="subcellular location">
    <subcellularLocation>
        <location evidence="6">Nucleus</location>
    </subcellularLocation>
</comment>
<accession>A0A8X8YJ99</accession>
<dbReference type="Gene3D" id="6.10.250.540">
    <property type="match status" value="1"/>
</dbReference>
<dbReference type="PANTHER" id="PTHR12081:SF18">
    <property type="entry name" value="TRANSCRIPTION FACTOR E2F2-RELATED"/>
    <property type="match status" value="1"/>
</dbReference>
<feature type="compositionally biased region" description="Basic residues" evidence="7">
    <location>
        <begin position="196"/>
        <end position="206"/>
    </location>
</feature>
<dbReference type="InterPro" id="IPR015633">
    <property type="entry name" value="E2F"/>
</dbReference>
<evidence type="ECO:0000313" key="10">
    <source>
        <dbReference type="Proteomes" id="UP000298416"/>
    </source>
</evidence>
<dbReference type="Gene3D" id="1.10.10.10">
    <property type="entry name" value="Winged helix-like DNA-binding domain superfamily/Winged helix DNA-binding domain"/>
    <property type="match status" value="1"/>
</dbReference>
<dbReference type="GO" id="GO:0000981">
    <property type="term" value="F:DNA-binding transcription factor activity, RNA polymerase II-specific"/>
    <property type="evidence" value="ECO:0007669"/>
    <property type="project" value="TreeGrafter"/>
</dbReference>
<dbReference type="InterPro" id="IPR036388">
    <property type="entry name" value="WH-like_DNA-bd_sf"/>
</dbReference>
<comment type="caution">
    <text evidence="9">The sequence shown here is derived from an EMBL/GenBank/DDBJ whole genome shotgun (WGS) entry which is preliminary data.</text>
</comment>
<feature type="region of interest" description="Disordered" evidence="7">
    <location>
        <begin position="574"/>
        <end position="618"/>
    </location>
</feature>
<evidence type="ECO:0000256" key="7">
    <source>
        <dbReference type="SAM" id="MobiDB-lite"/>
    </source>
</evidence>
<name>A0A8X8YJ99_SALSN</name>
<dbReference type="EMBL" id="PNBA02000002">
    <property type="protein sequence ID" value="KAG6432760.1"/>
    <property type="molecule type" value="Genomic_DNA"/>
</dbReference>
<comment type="similarity">
    <text evidence="1 6">Belongs to the E2F/DP family.</text>
</comment>
<evidence type="ECO:0000256" key="3">
    <source>
        <dbReference type="ARBA" id="ARBA00023125"/>
    </source>
</evidence>
<dbReference type="Proteomes" id="UP000298416">
    <property type="component" value="Unassembled WGS sequence"/>
</dbReference>
<evidence type="ECO:0000259" key="8">
    <source>
        <dbReference type="SMART" id="SM01372"/>
    </source>
</evidence>
<feature type="compositionally biased region" description="Basic residues" evidence="7">
    <location>
        <begin position="241"/>
        <end position="250"/>
    </location>
</feature>